<organism evidence="2 3">
    <name type="scientific">Cupriavidus necator</name>
    <name type="common">Alcaligenes eutrophus</name>
    <name type="synonym">Ralstonia eutropha</name>
    <dbReference type="NCBI Taxonomy" id="106590"/>
    <lineage>
        <taxon>Bacteria</taxon>
        <taxon>Pseudomonadati</taxon>
        <taxon>Pseudomonadota</taxon>
        <taxon>Betaproteobacteria</taxon>
        <taxon>Burkholderiales</taxon>
        <taxon>Burkholderiaceae</taxon>
        <taxon>Cupriavidus</taxon>
    </lineage>
</organism>
<dbReference type="SUPFAM" id="SSF89796">
    <property type="entry name" value="CoA-transferase family III (CaiB/BaiF)"/>
    <property type="match status" value="1"/>
</dbReference>
<dbReference type="InterPro" id="IPR003673">
    <property type="entry name" value="CoA-Trfase_fam_III"/>
</dbReference>
<gene>
    <name evidence="2" type="ORF">DDK22_18515</name>
</gene>
<dbReference type="InterPro" id="IPR023606">
    <property type="entry name" value="CoA-Trfase_III_dom_1_sf"/>
</dbReference>
<dbReference type="RefSeq" id="WP_114133183.1">
    <property type="nucleotide sequence ID" value="NZ_CP068435.1"/>
</dbReference>
<dbReference type="EMBL" id="QDHA01000042">
    <property type="protein sequence ID" value="RCJ06957.1"/>
    <property type="molecule type" value="Genomic_DNA"/>
</dbReference>
<evidence type="ECO:0000313" key="2">
    <source>
        <dbReference type="EMBL" id="RCJ06957.1"/>
    </source>
</evidence>
<dbReference type="AlphaFoldDB" id="A0A367PIA8"/>
<dbReference type="PANTHER" id="PTHR48207:SF3">
    <property type="entry name" value="SUCCINATE--HYDROXYMETHYLGLUTARATE COA-TRANSFERASE"/>
    <property type="match status" value="1"/>
</dbReference>
<proteinExistence type="predicted"/>
<keyword evidence="1 2" id="KW-0808">Transferase</keyword>
<dbReference type="Proteomes" id="UP000253501">
    <property type="component" value="Unassembled WGS sequence"/>
</dbReference>
<accession>A0A367PIA8</accession>
<comment type="caution">
    <text evidence="2">The sequence shown here is derived from an EMBL/GenBank/DDBJ whole genome shotgun (WGS) entry which is preliminary data.</text>
</comment>
<protein>
    <submittedName>
        <fullName evidence="2">CoA transferase</fullName>
    </submittedName>
</protein>
<name>A0A367PIA8_CUPNE</name>
<dbReference type="Gene3D" id="3.40.50.10540">
    <property type="entry name" value="Crotonobetainyl-coa:carnitine coa-transferase, domain 1"/>
    <property type="match status" value="1"/>
</dbReference>
<dbReference type="InterPro" id="IPR044855">
    <property type="entry name" value="CoA-Trfase_III_dom3_sf"/>
</dbReference>
<dbReference type="Gene3D" id="3.30.1540.10">
    <property type="entry name" value="formyl-coa transferase, domain 3"/>
    <property type="match status" value="1"/>
</dbReference>
<evidence type="ECO:0000256" key="1">
    <source>
        <dbReference type="ARBA" id="ARBA00022679"/>
    </source>
</evidence>
<dbReference type="InterPro" id="IPR050483">
    <property type="entry name" value="CoA-transferase_III_domain"/>
</dbReference>
<reference evidence="2 3" key="1">
    <citation type="submission" date="2018-04" db="EMBL/GenBank/DDBJ databases">
        <title>Cupriavidus necator CR12 genome sequencing and assembly.</title>
        <authorList>
            <person name="Ben Fekih I."/>
            <person name="Mazhar H.S."/>
            <person name="Bello S.K."/>
            <person name="Rensing C."/>
        </authorList>
    </citation>
    <scope>NUCLEOTIDE SEQUENCE [LARGE SCALE GENOMIC DNA]</scope>
    <source>
        <strain evidence="2 3">CR12</strain>
    </source>
</reference>
<dbReference type="GO" id="GO:0008410">
    <property type="term" value="F:CoA-transferase activity"/>
    <property type="evidence" value="ECO:0007669"/>
    <property type="project" value="TreeGrafter"/>
</dbReference>
<sequence>MNLPLSKIKVLDVSQIMAGPFCCMLLGDMGADVIKVETPGAGDQTRKSMGFRLKGDDSGGFLALNRNKRSVEIDLKNPAGLEAFYELVRGADVLVENNRPGVAARLKIDYAVLREINPRLVYASISGFGQTGPWSRRPGLDLIAQAMSGVMSVMGHPDAPPVKASVPIADLGAGLFTAYGVLSALMGREHTGQGQYVDASLFETALGLSVWESAEYWGTGEVPVPIGSANRMSAPYQAVRAADRHFVIGAANPKLWAALCDVIERPDLLADPRFTDNAARIRNRAALIPEIEAEFARKPAAEWVDALLAAGVPAAPIFTYDEALASEQAVARDMVLEIDHPVEGRVKALGFPVKLSGTPQQVRYPAPLLGQHTEEVLGEFGLDAATVTRLRAQGAFGAPARAQELERGAA</sequence>
<dbReference type="Pfam" id="PF02515">
    <property type="entry name" value="CoA_transf_3"/>
    <property type="match status" value="1"/>
</dbReference>
<evidence type="ECO:0000313" key="3">
    <source>
        <dbReference type="Proteomes" id="UP000253501"/>
    </source>
</evidence>
<dbReference type="PANTHER" id="PTHR48207">
    <property type="entry name" value="SUCCINATE--HYDROXYMETHYLGLUTARATE COA-TRANSFERASE"/>
    <property type="match status" value="1"/>
</dbReference>